<keyword evidence="3" id="KW-0720">Serine protease</keyword>
<accession>A0A3S5BYI1</accession>
<dbReference type="PANTHER" id="PTHR42884:SF14">
    <property type="entry name" value="NEUROENDOCRINE CONVERTASE 1"/>
    <property type="match status" value="1"/>
</dbReference>
<evidence type="ECO:0008006" key="6">
    <source>
        <dbReference type="Google" id="ProtNLM"/>
    </source>
</evidence>
<keyword evidence="5" id="KW-1185">Reference proteome</keyword>
<dbReference type="InterPro" id="IPR036852">
    <property type="entry name" value="Peptidase_S8/S53_dom_sf"/>
</dbReference>
<proteinExistence type="predicted"/>
<protein>
    <recommendedName>
        <fullName evidence="6">Peptidase S8/S53 domain-containing protein</fullName>
    </recommendedName>
</protein>
<dbReference type="AlphaFoldDB" id="A0A3S5BYI1"/>
<evidence type="ECO:0000256" key="1">
    <source>
        <dbReference type="ARBA" id="ARBA00022670"/>
    </source>
</evidence>
<dbReference type="GO" id="GO:0005802">
    <property type="term" value="C:trans-Golgi network"/>
    <property type="evidence" value="ECO:0007669"/>
    <property type="project" value="TreeGrafter"/>
</dbReference>
<evidence type="ECO:0000256" key="3">
    <source>
        <dbReference type="ARBA" id="ARBA00022825"/>
    </source>
</evidence>
<comment type="caution">
    <text evidence="4">The sequence shown here is derived from an EMBL/GenBank/DDBJ whole genome shotgun (WGS) entry which is preliminary data.</text>
</comment>
<evidence type="ECO:0000313" key="4">
    <source>
        <dbReference type="EMBL" id="VEL24536.1"/>
    </source>
</evidence>
<dbReference type="Proteomes" id="UP000784294">
    <property type="component" value="Unassembled WGS sequence"/>
</dbReference>
<sequence>MLDGIVTDILEARSITYEASSVDIFSASWGPSDDGATIDLPRHYLQRAFIHGAVTVSLRTRSCIDWLH</sequence>
<evidence type="ECO:0000256" key="2">
    <source>
        <dbReference type="ARBA" id="ARBA00022801"/>
    </source>
</evidence>
<name>A0A3S5BYI1_9PLAT</name>
<dbReference type="GO" id="GO:0016485">
    <property type="term" value="P:protein processing"/>
    <property type="evidence" value="ECO:0007669"/>
    <property type="project" value="TreeGrafter"/>
</dbReference>
<dbReference type="EMBL" id="CAAALY010068242">
    <property type="protein sequence ID" value="VEL24536.1"/>
    <property type="molecule type" value="Genomic_DNA"/>
</dbReference>
<reference evidence="4" key="1">
    <citation type="submission" date="2018-11" db="EMBL/GenBank/DDBJ databases">
        <authorList>
            <consortium name="Pathogen Informatics"/>
        </authorList>
    </citation>
    <scope>NUCLEOTIDE SEQUENCE</scope>
</reference>
<dbReference type="PANTHER" id="PTHR42884">
    <property type="entry name" value="PROPROTEIN CONVERTASE SUBTILISIN/KEXIN-RELATED"/>
    <property type="match status" value="1"/>
</dbReference>
<dbReference type="GO" id="GO:0000139">
    <property type="term" value="C:Golgi membrane"/>
    <property type="evidence" value="ECO:0007669"/>
    <property type="project" value="TreeGrafter"/>
</dbReference>
<dbReference type="GO" id="GO:0004252">
    <property type="term" value="F:serine-type endopeptidase activity"/>
    <property type="evidence" value="ECO:0007669"/>
    <property type="project" value="InterPro"/>
</dbReference>
<evidence type="ECO:0000313" key="5">
    <source>
        <dbReference type="Proteomes" id="UP000784294"/>
    </source>
</evidence>
<gene>
    <name evidence="4" type="ORF">PXEA_LOCUS17976</name>
</gene>
<dbReference type="SUPFAM" id="SSF52743">
    <property type="entry name" value="Subtilisin-like"/>
    <property type="match status" value="1"/>
</dbReference>
<dbReference type="OrthoDB" id="300641at2759"/>
<keyword evidence="2" id="KW-0378">Hydrolase</keyword>
<keyword evidence="1" id="KW-0645">Protease</keyword>
<organism evidence="4 5">
    <name type="scientific">Protopolystoma xenopodis</name>
    <dbReference type="NCBI Taxonomy" id="117903"/>
    <lineage>
        <taxon>Eukaryota</taxon>
        <taxon>Metazoa</taxon>
        <taxon>Spiralia</taxon>
        <taxon>Lophotrochozoa</taxon>
        <taxon>Platyhelminthes</taxon>
        <taxon>Monogenea</taxon>
        <taxon>Polyopisthocotylea</taxon>
        <taxon>Polystomatidea</taxon>
        <taxon>Polystomatidae</taxon>
        <taxon>Protopolystoma</taxon>
    </lineage>
</organism>